<name>A0A843UT31_COLES</name>
<gene>
    <name evidence="1" type="ORF">Taro_015411</name>
</gene>
<proteinExistence type="predicted"/>
<dbReference type="EMBL" id="NMUH01000662">
    <property type="protein sequence ID" value="MQL82929.1"/>
    <property type="molecule type" value="Genomic_DNA"/>
</dbReference>
<protein>
    <submittedName>
        <fullName evidence="1">Uncharacterized protein</fullName>
    </submittedName>
</protein>
<reference evidence="1" key="1">
    <citation type="submission" date="2017-07" db="EMBL/GenBank/DDBJ databases">
        <title>Taro Niue Genome Assembly and Annotation.</title>
        <authorList>
            <person name="Atibalentja N."/>
            <person name="Keating K."/>
            <person name="Fields C.J."/>
        </authorList>
    </citation>
    <scope>NUCLEOTIDE SEQUENCE</scope>
    <source>
        <strain evidence="1">Niue_2</strain>
        <tissue evidence="1">Leaf</tissue>
    </source>
</reference>
<dbReference type="Proteomes" id="UP000652761">
    <property type="component" value="Unassembled WGS sequence"/>
</dbReference>
<accession>A0A843UT31</accession>
<evidence type="ECO:0000313" key="2">
    <source>
        <dbReference type="Proteomes" id="UP000652761"/>
    </source>
</evidence>
<evidence type="ECO:0000313" key="1">
    <source>
        <dbReference type="EMBL" id="MQL82929.1"/>
    </source>
</evidence>
<dbReference type="AlphaFoldDB" id="A0A843UT31"/>
<sequence length="138" mass="14928">MAVLPKACRNPCATGAAAALREQNPGDGPEISECSTGTTGSECRFGIGASRAVPITGRGNIRVLPKWCENRCVSESVRNGSRCRPPGAESGRWTGNLRFRPRDDRVGVPIRNWGLAGGSDHRARKYARFAEVVRKSVY</sequence>
<comment type="caution">
    <text evidence="1">The sequence shown here is derived from an EMBL/GenBank/DDBJ whole genome shotgun (WGS) entry which is preliminary data.</text>
</comment>
<organism evidence="1 2">
    <name type="scientific">Colocasia esculenta</name>
    <name type="common">Wild taro</name>
    <name type="synonym">Arum esculentum</name>
    <dbReference type="NCBI Taxonomy" id="4460"/>
    <lineage>
        <taxon>Eukaryota</taxon>
        <taxon>Viridiplantae</taxon>
        <taxon>Streptophyta</taxon>
        <taxon>Embryophyta</taxon>
        <taxon>Tracheophyta</taxon>
        <taxon>Spermatophyta</taxon>
        <taxon>Magnoliopsida</taxon>
        <taxon>Liliopsida</taxon>
        <taxon>Araceae</taxon>
        <taxon>Aroideae</taxon>
        <taxon>Colocasieae</taxon>
        <taxon>Colocasia</taxon>
    </lineage>
</organism>
<keyword evidence="2" id="KW-1185">Reference proteome</keyword>